<dbReference type="EMBL" id="JARKIB010000101">
    <property type="protein sequence ID" value="KAJ7740810.1"/>
    <property type="molecule type" value="Genomic_DNA"/>
</dbReference>
<comment type="caution">
    <text evidence="2">The sequence shown here is derived from an EMBL/GenBank/DDBJ whole genome shotgun (WGS) entry which is preliminary data.</text>
</comment>
<keyword evidence="1" id="KW-0175">Coiled coil</keyword>
<dbReference type="InterPro" id="IPR035992">
    <property type="entry name" value="Ricin_B-like_lectins"/>
</dbReference>
<gene>
    <name evidence="2" type="ORF">B0H16DRAFT_52361</name>
</gene>
<dbReference type="SUPFAM" id="SSF50370">
    <property type="entry name" value="Ricin B-like lectins"/>
    <property type="match status" value="1"/>
</dbReference>
<evidence type="ECO:0000313" key="3">
    <source>
        <dbReference type="Proteomes" id="UP001215598"/>
    </source>
</evidence>
<sequence length="193" mass="21572">MGKEKTGGDDQKWLISATKAGYTLKNVGTGLYLGMSTAPHRGQYRVLQAVLDPYCWWINPGLRQPDQGPSVYQIHDSVNLRYTLHAAIEAASTDLSFTPITAHENLYAPCQMWSFGDYRFEQLQHAQMAPDNHKLAELASEMKQLLDKHSSEIKNLKEEVAAMNVAFQKELQVVHQDAATDKEIGGRKGSIGR</sequence>
<reference evidence="2" key="1">
    <citation type="submission" date="2023-03" db="EMBL/GenBank/DDBJ databases">
        <title>Massive genome expansion in bonnet fungi (Mycena s.s.) driven by repeated elements and novel gene families across ecological guilds.</title>
        <authorList>
            <consortium name="Lawrence Berkeley National Laboratory"/>
            <person name="Harder C.B."/>
            <person name="Miyauchi S."/>
            <person name="Viragh M."/>
            <person name="Kuo A."/>
            <person name="Thoen E."/>
            <person name="Andreopoulos B."/>
            <person name="Lu D."/>
            <person name="Skrede I."/>
            <person name="Drula E."/>
            <person name="Henrissat B."/>
            <person name="Morin E."/>
            <person name="Kohler A."/>
            <person name="Barry K."/>
            <person name="LaButti K."/>
            <person name="Morin E."/>
            <person name="Salamov A."/>
            <person name="Lipzen A."/>
            <person name="Mereny Z."/>
            <person name="Hegedus B."/>
            <person name="Baldrian P."/>
            <person name="Stursova M."/>
            <person name="Weitz H."/>
            <person name="Taylor A."/>
            <person name="Grigoriev I.V."/>
            <person name="Nagy L.G."/>
            <person name="Martin F."/>
            <person name="Kauserud H."/>
        </authorList>
    </citation>
    <scope>NUCLEOTIDE SEQUENCE</scope>
    <source>
        <strain evidence="2">CBHHK182m</strain>
    </source>
</reference>
<evidence type="ECO:0000256" key="1">
    <source>
        <dbReference type="SAM" id="Coils"/>
    </source>
</evidence>
<name>A0AAD7IDV8_9AGAR</name>
<accession>A0AAD7IDV8</accession>
<dbReference type="Proteomes" id="UP001215598">
    <property type="component" value="Unassembled WGS sequence"/>
</dbReference>
<dbReference type="AlphaFoldDB" id="A0AAD7IDV8"/>
<organism evidence="2 3">
    <name type="scientific">Mycena metata</name>
    <dbReference type="NCBI Taxonomy" id="1033252"/>
    <lineage>
        <taxon>Eukaryota</taxon>
        <taxon>Fungi</taxon>
        <taxon>Dikarya</taxon>
        <taxon>Basidiomycota</taxon>
        <taxon>Agaricomycotina</taxon>
        <taxon>Agaricomycetes</taxon>
        <taxon>Agaricomycetidae</taxon>
        <taxon>Agaricales</taxon>
        <taxon>Marasmiineae</taxon>
        <taxon>Mycenaceae</taxon>
        <taxon>Mycena</taxon>
    </lineage>
</organism>
<evidence type="ECO:0000313" key="2">
    <source>
        <dbReference type="EMBL" id="KAJ7740810.1"/>
    </source>
</evidence>
<evidence type="ECO:0008006" key="4">
    <source>
        <dbReference type="Google" id="ProtNLM"/>
    </source>
</evidence>
<protein>
    <recommendedName>
        <fullName evidence="4">Ricin B lectin domain-containing protein</fullName>
    </recommendedName>
</protein>
<dbReference type="Gene3D" id="2.80.10.50">
    <property type="match status" value="1"/>
</dbReference>
<keyword evidence="3" id="KW-1185">Reference proteome</keyword>
<proteinExistence type="predicted"/>
<feature type="coiled-coil region" evidence="1">
    <location>
        <begin position="139"/>
        <end position="166"/>
    </location>
</feature>